<dbReference type="GO" id="GO:0003677">
    <property type="term" value="F:DNA binding"/>
    <property type="evidence" value="ECO:0007669"/>
    <property type="project" value="UniProtKB-UniRule"/>
</dbReference>
<evidence type="ECO:0000313" key="5">
    <source>
        <dbReference type="EMBL" id="KGX86990.1"/>
    </source>
</evidence>
<dbReference type="RefSeq" id="WP_036833771.1">
    <property type="nucleotide sequence ID" value="NZ_AVPG01000009.1"/>
</dbReference>
<keyword evidence="1" id="KW-0678">Repressor</keyword>
<dbReference type="SUPFAM" id="SSF46689">
    <property type="entry name" value="Homeodomain-like"/>
    <property type="match status" value="1"/>
</dbReference>
<keyword evidence="6" id="KW-1185">Reference proteome</keyword>
<dbReference type="Pfam" id="PF21313">
    <property type="entry name" value="EthR_C"/>
    <property type="match status" value="1"/>
</dbReference>
<protein>
    <submittedName>
        <fullName evidence="5">TetR family transcriptional regulator</fullName>
    </submittedName>
</protein>
<proteinExistence type="predicted"/>
<dbReference type="InterPro" id="IPR036271">
    <property type="entry name" value="Tet_transcr_reg_TetR-rel_C_sf"/>
</dbReference>
<evidence type="ECO:0000313" key="6">
    <source>
        <dbReference type="Proteomes" id="UP000030401"/>
    </source>
</evidence>
<evidence type="ECO:0000256" key="2">
    <source>
        <dbReference type="ARBA" id="ARBA00023125"/>
    </source>
</evidence>
<dbReference type="eggNOG" id="COG1309">
    <property type="taxonomic scope" value="Bacteria"/>
</dbReference>
<dbReference type="Proteomes" id="UP000030401">
    <property type="component" value="Unassembled WGS sequence"/>
</dbReference>
<evidence type="ECO:0000259" key="4">
    <source>
        <dbReference type="PROSITE" id="PS50977"/>
    </source>
</evidence>
<dbReference type="Gene3D" id="1.10.357.10">
    <property type="entry name" value="Tetracycline Repressor, domain 2"/>
    <property type="match status" value="1"/>
</dbReference>
<dbReference type="PANTHER" id="PTHR43479:SF7">
    <property type="entry name" value="TETR-FAMILY TRANSCRIPTIONAL REGULATOR"/>
    <property type="match status" value="1"/>
</dbReference>
<reference evidence="5 6" key="1">
    <citation type="submission" date="2013-08" db="EMBL/GenBank/DDBJ databases">
        <authorList>
            <person name="Huang J."/>
            <person name="Wang G."/>
        </authorList>
    </citation>
    <scope>NUCLEOTIDE SEQUENCE [LARGE SCALE GENOMIC DNA]</scope>
    <source>
        <strain evidence="5 6">JSM 072002</strain>
    </source>
</reference>
<dbReference type="InterPro" id="IPR009057">
    <property type="entry name" value="Homeodomain-like_sf"/>
</dbReference>
<accession>A0A0A5G7E2</accession>
<comment type="caution">
    <text evidence="5">The sequence shown here is derived from an EMBL/GenBank/DDBJ whole genome shotgun (WGS) entry which is preliminary data.</text>
</comment>
<dbReference type="STRING" id="1385512.N784_02380"/>
<dbReference type="SUPFAM" id="SSF48498">
    <property type="entry name" value="Tetracyclin repressor-like, C-terminal domain"/>
    <property type="match status" value="1"/>
</dbReference>
<dbReference type="AlphaFoldDB" id="A0A0A5G7E2"/>
<name>A0A0A5G7E2_9BACI</name>
<dbReference type="PANTHER" id="PTHR43479">
    <property type="entry name" value="ACREF/ENVCD OPERON REPRESSOR-RELATED"/>
    <property type="match status" value="1"/>
</dbReference>
<dbReference type="InterPro" id="IPR049397">
    <property type="entry name" value="EthR_C"/>
</dbReference>
<dbReference type="PROSITE" id="PS50977">
    <property type="entry name" value="HTH_TETR_2"/>
    <property type="match status" value="1"/>
</dbReference>
<feature type="DNA-binding region" description="H-T-H motif" evidence="3">
    <location>
        <begin position="38"/>
        <end position="57"/>
    </location>
</feature>
<dbReference type="Gene3D" id="1.10.10.60">
    <property type="entry name" value="Homeodomain-like"/>
    <property type="match status" value="1"/>
</dbReference>
<feature type="domain" description="HTH tetR-type" evidence="4">
    <location>
        <begin position="15"/>
        <end position="75"/>
    </location>
</feature>
<sequence length="204" mass="23957">MNTDKPLSQRKLQALQTREKLLTAGQETFLSNGFQKTTISQIIKKAQTGYGTAYVYFRNKDELFIYLMEELMNKFYTIAELPFEPITHEEARSLIRNQVQQFLQLSIKEKAMMTVIQEAKGISPSVQEKWSNIRERFISRITIDVQYAQAANLAKKSLNPHLVARGWFYANEMFMWELVHNENHYSIDDVIKNMTQMYVEGLYH</sequence>
<dbReference type="OrthoDB" id="2720430at2"/>
<gene>
    <name evidence="5" type="ORF">N784_02380</name>
</gene>
<evidence type="ECO:0000256" key="3">
    <source>
        <dbReference type="PROSITE-ProRule" id="PRU00335"/>
    </source>
</evidence>
<keyword evidence="2 3" id="KW-0238">DNA-binding</keyword>
<dbReference type="InterPro" id="IPR001647">
    <property type="entry name" value="HTH_TetR"/>
</dbReference>
<dbReference type="Pfam" id="PF00440">
    <property type="entry name" value="TetR_N"/>
    <property type="match status" value="1"/>
</dbReference>
<organism evidence="5 6">
    <name type="scientific">Pontibacillus litoralis JSM 072002</name>
    <dbReference type="NCBI Taxonomy" id="1385512"/>
    <lineage>
        <taxon>Bacteria</taxon>
        <taxon>Bacillati</taxon>
        <taxon>Bacillota</taxon>
        <taxon>Bacilli</taxon>
        <taxon>Bacillales</taxon>
        <taxon>Bacillaceae</taxon>
        <taxon>Pontibacillus</taxon>
    </lineage>
</organism>
<dbReference type="InterPro" id="IPR050624">
    <property type="entry name" value="HTH-type_Tx_Regulator"/>
</dbReference>
<dbReference type="EMBL" id="AVPG01000009">
    <property type="protein sequence ID" value="KGX86990.1"/>
    <property type="molecule type" value="Genomic_DNA"/>
</dbReference>
<evidence type="ECO:0000256" key="1">
    <source>
        <dbReference type="ARBA" id="ARBA00022491"/>
    </source>
</evidence>